<sequence>MQTQSHLNNTRKGEYGFLKLRGRENEVSWDDFITLYHRVNKLPASGSSSCETSESDDASSVSSTSDTSGSGTQIANFLPVKAPGFHVYVPIRTQTLILTRIQAILEHACFSFAQEAMPDILEKTQWSCPEAGERSAWAFYFKKRWEILQQLSRCQGSGLILTSFLYSAKQIRHIAVRRQPITTDHLSMLSHAINFCICLDVPKALDMIRKIRDSAETQIQKLADCKKNIEQGLSTVSHETSMTRMELWAHEQQEMQEACKKFEKRRTAIFKKVENLLLSREVACFTLEDDDEE</sequence>
<accession>A0A5C6TD54</accession>
<feature type="compositionally biased region" description="Low complexity" evidence="1">
    <location>
        <begin position="44"/>
        <end position="71"/>
    </location>
</feature>
<name>A0A5C6TD54_FUSOC</name>
<dbReference type="AlphaFoldDB" id="A0A5C6TD54"/>
<gene>
    <name evidence="2" type="ORF">FocTR4_00002660</name>
</gene>
<protein>
    <submittedName>
        <fullName evidence="2">Uncharacterized protein</fullName>
    </submittedName>
</protein>
<evidence type="ECO:0000256" key="1">
    <source>
        <dbReference type="SAM" id="MobiDB-lite"/>
    </source>
</evidence>
<evidence type="ECO:0000313" key="3">
    <source>
        <dbReference type="Proteomes" id="UP000321331"/>
    </source>
</evidence>
<reference evidence="2 3" key="1">
    <citation type="submission" date="2019-07" db="EMBL/GenBank/DDBJ databases">
        <title>The First High-Quality Draft Genome Sequence of the Causal Agent of the Current Panama Disease Epidemic.</title>
        <authorList>
            <person name="Warmington R.J."/>
            <person name="Kay W."/>
            <person name="Jeffries A."/>
            <person name="Bebber D."/>
            <person name="Moore K."/>
            <person name="Studholme D.J."/>
        </authorList>
    </citation>
    <scope>NUCLEOTIDE SEQUENCE [LARGE SCALE GENOMIC DNA]</scope>
    <source>
        <strain evidence="2 3">TR4</strain>
    </source>
</reference>
<organism evidence="2 3">
    <name type="scientific">Fusarium oxysporum f. sp. cubense</name>
    <dbReference type="NCBI Taxonomy" id="61366"/>
    <lineage>
        <taxon>Eukaryota</taxon>
        <taxon>Fungi</taxon>
        <taxon>Dikarya</taxon>
        <taxon>Ascomycota</taxon>
        <taxon>Pezizomycotina</taxon>
        <taxon>Sordariomycetes</taxon>
        <taxon>Hypocreomycetidae</taxon>
        <taxon>Hypocreales</taxon>
        <taxon>Nectriaceae</taxon>
        <taxon>Fusarium</taxon>
        <taxon>Fusarium oxysporum species complex</taxon>
    </lineage>
</organism>
<dbReference type="Proteomes" id="UP000321331">
    <property type="component" value="Unassembled WGS sequence"/>
</dbReference>
<proteinExistence type="predicted"/>
<feature type="region of interest" description="Disordered" evidence="1">
    <location>
        <begin position="43"/>
        <end position="71"/>
    </location>
</feature>
<dbReference type="EMBL" id="VMNF01000005">
    <property type="protein sequence ID" value="TXC08817.1"/>
    <property type="molecule type" value="Genomic_DNA"/>
</dbReference>
<comment type="caution">
    <text evidence="2">The sequence shown here is derived from an EMBL/GenBank/DDBJ whole genome shotgun (WGS) entry which is preliminary data.</text>
</comment>
<evidence type="ECO:0000313" key="2">
    <source>
        <dbReference type="EMBL" id="TXC08817.1"/>
    </source>
</evidence>